<organism evidence="2 3">
    <name type="scientific">Clostridium acetireducens DSM 10703</name>
    <dbReference type="NCBI Taxonomy" id="1121290"/>
    <lineage>
        <taxon>Bacteria</taxon>
        <taxon>Bacillati</taxon>
        <taxon>Bacillota</taxon>
        <taxon>Clostridia</taxon>
        <taxon>Eubacteriales</taxon>
        <taxon>Clostridiaceae</taxon>
        <taxon>Clostridium</taxon>
    </lineage>
</organism>
<dbReference type="InterPro" id="IPR021778">
    <property type="entry name" value="Se/S_carrier-like"/>
</dbReference>
<dbReference type="AlphaFoldDB" id="A0A1E8EYV0"/>
<proteinExistence type="predicted"/>
<dbReference type="Pfam" id="PF11823">
    <property type="entry name" value="Se_S_carrier"/>
    <property type="match status" value="1"/>
</dbReference>
<dbReference type="Proteomes" id="UP000175744">
    <property type="component" value="Unassembled WGS sequence"/>
</dbReference>
<dbReference type="EMBL" id="LZFO01000015">
    <property type="protein sequence ID" value="OFI06147.1"/>
    <property type="molecule type" value="Genomic_DNA"/>
</dbReference>
<comment type="caution">
    <text evidence="2">The sequence shown here is derived from an EMBL/GenBank/DDBJ whole genome shotgun (WGS) entry which is preliminary data.</text>
</comment>
<reference evidence="2 3" key="1">
    <citation type="submission" date="2016-06" db="EMBL/GenBank/DDBJ databases">
        <title>Genome sequence of Clostridium acetireducens DSM 10703.</title>
        <authorList>
            <person name="Poehlein A."/>
            <person name="Fluechter S."/>
            <person name="Duerre P."/>
            <person name="Daniel R."/>
        </authorList>
    </citation>
    <scope>NUCLEOTIDE SEQUENCE [LARGE SCALE GENOMIC DNA]</scope>
    <source>
        <strain evidence="2 3">DSM 10703</strain>
    </source>
</reference>
<gene>
    <name evidence="2" type="ORF">CLOACE_12950</name>
</gene>
<keyword evidence="3" id="KW-1185">Reference proteome</keyword>
<evidence type="ECO:0000313" key="3">
    <source>
        <dbReference type="Proteomes" id="UP000175744"/>
    </source>
</evidence>
<name>A0A1E8EYV0_9CLOT</name>
<evidence type="ECO:0000313" key="2">
    <source>
        <dbReference type="EMBL" id="OFI06147.1"/>
    </source>
</evidence>
<evidence type="ECO:0000259" key="1">
    <source>
        <dbReference type="Pfam" id="PF11823"/>
    </source>
</evidence>
<feature type="domain" description="Putative Se/S carrier protein-like" evidence="1">
    <location>
        <begin position="8"/>
        <end position="76"/>
    </location>
</feature>
<dbReference type="STRING" id="1121290.CLAOCE_12950"/>
<sequence>MSFDFLNECILVFESDNEANFIYNNIIRKGFSIQLVSKPCVISSPCTQCIKLREEYINMVKKESEKNDIKIKEIYKIIKNGYRNSYELISF</sequence>
<accession>A0A1E8EYV0</accession>
<protein>
    <recommendedName>
        <fullName evidence="1">Putative Se/S carrier protein-like domain-containing protein</fullName>
    </recommendedName>
</protein>
<dbReference type="RefSeq" id="WP_175429442.1">
    <property type="nucleotide sequence ID" value="NZ_LZFO01000015.1"/>
</dbReference>